<gene>
    <name evidence="3" type="ORF">AAE3_LOCUS10429</name>
</gene>
<feature type="chain" id="PRO_5035777903" evidence="2">
    <location>
        <begin position="19"/>
        <end position="180"/>
    </location>
</feature>
<name>A0A8S0WQD0_CYCAE</name>
<dbReference type="OrthoDB" id="3257429at2759"/>
<feature type="compositionally biased region" description="Low complexity" evidence="1">
    <location>
        <begin position="56"/>
        <end position="81"/>
    </location>
</feature>
<dbReference type="Proteomes" id="UP000467700">
    <property type="component" value="Unassembled WGS sequence"/>
</dbReference>
<comment type="caution">
    <text evidence="3">The sequence shown here is derived from an EMBL/GenBank/DDBJ whole genome shotgun (WGS) entry which is preliminary data.</text>
</comment>
<evidence type="ECO:0000256" key="1">
    <source>
        <dbReference type="SAM" id="MobiDB-lite"/>
    </source>
</evidence>
<keyword evidence="2" id="KW-0732">Signal</keyword>
<reference evidence="3 4" key="1">
    <citation type="submission" date="2020-01" db="EMBL/GenBank/DDBJ databases">
        <authorList>
            <person name="Gupta K D."/>
        </authorList>
    </citation>
    <scope>NUCLEOTIDE SEQUENCE [LARGE SCALE GENOMIC DNA]</scope>
</reference>
<dbReference type="EMBL" id="CACVBS010000066">
    <property type="protein sequence ID" value="CAA7268167.1"/>
    <property type="molecule type" value="Genomic_DNA"/>
</dbReference>
<sequence length="180" mass="18342">MFPLLLPLIASFFLLAHAQTTVTTTNDAGLSVVQVILTNPAGSPTATQVLQTLTSTTDTTTETTTDTTTETTPTPTTTTTDDIGHGPVGAPVSRTGTPGAPTPYTYTTVVNGVTTAIAAIFTPTTPATVSVSIPASGTILDYTEWLSMVGINPTAVGGAASCIPRISYVLMSVLAIVVVL</sequence>
<organism evidence="3 4">
    <name type="scientific">Cyclocybe aegerita</name>
    <name type="common">Black poplar mushroom</name>
    <name type="synonym">Agrocybe aegerita</name>
    <dbReference type="NCBI Taxonomy" id="1973307"/>
    <lineage>
        <taxon>Eukaryota</taxon>
        <taxon>Fungi</taxon>
        <taxon>Dikarya</taxon>
        <taxon>Basidiomycota</taxon>
        <taxon>Agaricomycotina</taxon>
        <taxon>Agaricomycetes</taxon>
        <taxon>Agaricomycetidae</taxon>
        <taxon>Agaricales</taxon>
        <taxon>Agaricineae</taxon>
        <taxon>Bolbitiaceae</taxon>
        <taxon>Cyclocybe</taxon>
    </lineage>
</organism>
<evidence type="ECO:0000256" key="2">
    <source>
        <dbReference type="SAM" id="SignalP"/>
    </source>
</evidence>
<feature type="region of interest" description="Disordered" evidence="1">
    <location>
        <begin position="55"/>
        <end position="88"/>
    </location>
</feature>
<proteinExistence type="predicted"/>
<keyword evidence="4" id="KW-1185">Reference proteome</keyword>
<protein>
    <submittedName>
        <fullName evidence="3">Uncharacterized protein</fullName>
    </submittedName>
</protein>
<evidence type="ECO:0000313" key="3">
    <source>
        <dbReference type="EMBL" id="CAA7268167.1"/>
    </source>
</evidence>
<feature type="signal peptide" evidence="2">
    <location>
        <begin position="1"/>
        <end position="18"/>
    </location>
</feature>
<evidence type="ECO:0000313" key="4">
    <source>
        <dbReference type="Proteomes" id="UP000467700"/>
    </source>
</evidence>
<dbReference type="AlphaFoldDB" id="A0A8S0WQD0"/>
<accession>A0A8S0WQD0</accession>